<evidence type="ECO:0000256" key="6">
    <source>
        <dbReference type="ARBA" id="ARBA00022692"/>
    </source>
</evidence>
<evidence type="ECO:0000313" key="14">
    <source>
        <dbReference type="EMBL" id="MCW6536468.1"/>
    </source>
</evidence>
<evidence type="ECO:0000313" key="15">
    <source>
        <dbReference type="Proteomes" id="UP001165565"/>
    </source>
</evidence>
<keyword evidence="5" id="KW-0808">Transferase</keyword>
<keyword evidence="10 11" id="KW-0472">Membrane</keyword>
<evidence type="ECO:0000256" key="8">
    <source>
        <dbReference type="ARBA" id="ARBA00022989"/>
    </source>
</evidence>
<feature type="transmembrane region" description="Helical" evidence="11">
    <location>
        <begin position="161"/>
        <end position="184"/>
    </location>
</feature>
<feature type="domain" description="HAMP" evidence="13">
    <location>
        <begin position="181"/>
        <end position="232"/>
    </location>
</feature>
<keyword evidence="6 11" id="KW-0812">Transmembrane</keyword>
<gene>
    <name evidence="14" type="ORF">NEE01_16950</name>
</gene>
<dbReference type="InterPro" id="IPR050428">
    <property type="entry name" value="TCS_sensor_his_kinase"/>
</dbReference>
<dbReference type="InterPro" id="IPR005467">
    <property type="entry name" value="His_kinase_dom"/>
</dbReference>
<evidence type="ECO:0000259" key="13">
    <source>
        <dbReference type="PROSITE" id="PS50885"/>
    </source>
</evidence>
<dbReference type="EMBL" id="JANFAV010000013">
    <property type="protein sequence ID" value="MCW6536468.1"/>
    <property type="molecule type" value="Genomic_DNA"/>
</dbReference>
<evidence type="ECO:0000256" key="4">
    <source>
        <dbReference type="ARBA" id="ARBA00022553"/>
    </source>
</evidence>
<proteinExistence type="predicted"/>
<evidence type="ECO:0000256" key="10">
    <source>
        <dbReference type="ARBA" id="ARBA00023136"/>
    </source>
</evidence>
<dbReference type="GO" id="GO:0005886">
    <property type="term" value="C:plasma membrane"/>
    <property type="evidence" value="ECO:0007669"/>
    <property type="project" value="TreeGrafter"/>
</dbReference>
<dbReference type="GO" id="GO:0000160">
    <property type="term" value="P:phosphorelay signal transduction system"/>
    <property type="evidence" value="ECO:0007669"/>
    <property type="project" value="UniProtKB-KW"/>
</dbReference>
<keyword evidence="7 14" id="KW-0418">Kinase</keyword>
<reference evidence="14" key="1">
    <citation type="submission" date="2022-06" db="EMBL/GenBank/DDBJ databases">
        <title>Sphingomonas sp. nov. isolated from rhizosphere soil of tomato.</title>
        <authorList>
            <person name="Dong H."/>
            <person name="Gao R."/>
        </authorList>
    </citation>
    <scope>NUCLEOTIDE SEQUENCE</scope>
    <source>
        <strain evidence="14">MMSM24</strain>
    </source>
</reference>
<evidence type="ECO:0000256" key="1">
    <source>
        <dbReference type="ARBA" id="ARBA00000085"/>
    </source>
</evidence>
<keyword evidence="8 11" id="KW-1133">Transmembrane helix</keyword>
<evidence type="ECO:0000256" key="3">
    <source>
        <dbReference type="ARBA" id="ARBA00012438"/>
    </source>
</evidence>
<feature type="transmembrane region" description="Helical" evidence="11">
    <location>
        <begin position="12"/>
        <end position="36"/>
    </location>
</feature>
<comment type="subcellular location">
    <subcellularLocation>
        <location evidence="2">Membrane</location>
    </subcellularLocation>
</comment>
<dbReference type="EC" id="2.7.13.3" evidence="3"/>
<dbReference type="PROSITE" id="PS50109">
    <property type="entry name" value="HIS_KIN"/>
    <property type="match status" value="1"/>
</dbReference>
<dbReference type="InterPro" id="IPR004358">
    <property type="entry name" value="Sig_transdc_His_kin-like_C"/>
</dbReference>
<name>A0AA41ZBD2_9SPHN</name>
<keyword evidence="15" id="KW-1185">Reference proteome</keyword>
<sequence length="437" mass="47092">MSEGLRNSLRFRLIVGSAVGVILAVLLAGLFIGNLYRVHTTDRFQSELDHHLGELRALITIDAQGRPRVTQPLSDPQFNLARSGLYWQIDGSGARLRSPSLAGDLSILPATDDGWKSGRVAREAVRMRSMHTRIAGRSLTLSIASSQQLLDEQVARFHKDLILSMTAVGLLLLAGAAALVRFGLTPVRRLGEDVERLRNGETERLDPHVPSEFMPIVGRFNALLDGQAQLITRARTESGNLAHNLRTPLALIIDEAEQLRLAGNAGASDFLLKRCAVMQRQIDYHLARAAAAGTRGAGTLTEVRPLLAQIVEALQRLHADRKIAVEIAVPAGLRLPCDPGDLAEILSNLIDNAFKWANRRITVTGAPDGIEIGDDGPGIPADQREAVLAVGKRLDPDTPGTGLGLAAAADLLRFYGGRLLLRDRDGGGLRAAAQFAP</sequence>
<dbReference type="Proteomes" id="UP001165565">
    <property type="component" value="Unassembled WGS sequence"/>
</dbReference>
<dbReference type="SMART" id="SM00387">
    <property type="entry name" value="HATPase_c"/>
    <property type="match status" value="1"/>
</dbReference>
<dbReference type="Pfam" id="PF02518">
    <property type="entry name" value="HATPase_c"/>
    <property type="match status" value="1"/>
</dbReference>
<evidence type="ECO:0000256" key="7">
    <source>
        <dbReference type="ARBA" id="ARBA00022777"/>
    </source>
</evidence>
<dbReference type="InterPro" id="IPR003660">
    <property type="entry name" value="HAMP_dom"/>
</dbReference>
<dbReference type="InterPro" id="IPR003594">
    <property type="entry name" value="HATPase_dom"/>
</dbReference>
<evidence type="ECO:0000256" key="5">
    <source>
        <dbReference type="ARBA" id="ARBA00022679"/>
    </source>
</evidence>
<keyword evidence="4" id="KW-0597">Phosphoprotein</keyword>
<dbReference type="SUPFAM" id="SSF55874">
    <property type="entry name" value="ATPase domain of HSP90 chaperone/DNA topoisomerase II/histidine kinase"/>
    <property type="match status" value="1"/>
</dbReference>
<comment type="caution">
    <text evidence="14">The sequence shown here is derived from an EMBL/GenBank/DDBJ whole genome shotgun (WGS) entry which is preliminary data.</text>
</comment>
<protein>
    <recommendedName>
        <fullName evidence="3">histidine kinase</fullName>
        <ecNumber evidence="3">2.7.13.3</ecNumber>
    </recommendedName>
</protein>
<dbReference type="Gene3D" id="1.10.287.130">
    <property type="match status" value="1"/>
</dbReference>
<dbReference type="RefSeq" id="WP_179514601.1">
    <property type="nucleotide sequence ID" value="NZ_JANFAV010000013.1"/>
</dbReference>
<evidence type="ECO:0000256" key="2">
    <source>
        <dbReference type="ARBA" id="ARBA00004370"/>
    </source>
</evidence>
<dbReference type="PANTHER" id="PTHR45436">
    <property type="entry name" value="SENSOR HISTIDINE KINASE YKOH"/>
    <property type="match status" value="1"/>
</dbReference>
<evidence type="ECO:0000259" key="12">
    <source>
        <dbReference type="PROSITE" id="PS50109"/>
    </source>
</evidence>
<accession>A0AA41ZBD2</accession>
<organism evidence="14 15">
    <name type="scientific">Sphingomonas lycopersici</name>
    <dbReference type="NCBI Taxonomy" id="2951807"/>
    <lineage>
        <taxon>Bacteria</taxon>
        <taxon>Pseudomonadati</taxon>
        <taxon>Pseudomonadota</taxon>
        <taxon>Alphaproteobacteria</taxon>
        <taxon>Sphingomonadales</taxon>
        <taxon>Sphingomonadaceae</taxon>
        <taxon>Sphingomonas</taxon>
    </lineage>
</organism>
<evidence type="ECO:0000256" key="9">
    <source>
        <dbReference type="ARBA" id="ARBA00023012"/>
    </source>
</evidence>
<dbReference type="PANTHER" id="PTHR45436:SF5">
    <property type="entry name" value="SENSOR HISTIDINE KINASE TRCS"/>
    <property type="match status" value="1"/>
</dbReference>
<dbReference type="Gene3D" id="3.30.565.10">
    <property type="entry name" value="Histidine kinase-like ATPase, C-terminal domain"/>
    <property type="match status" value="1"/>
</dbReference>
<dbReference type="AlphaFoldDB" id="A0AA41ZBD2"/>
<comment type="catalytic activity">
    <reaction evidence="1">
        <text>ATP + protein L-histidine = ADP + protein N-phospho-L-histidine.</text>
        <dbReference type="EC" id="2.7.13.3"/>
    </reaction>
</comment>
<feature type="domain" description="Histidine kinase" evidence="12">
    <location>
        <begin position="240"/>
        <end position="437"/>
    </location>
</feature>
<dbReference type="InterPro" id="IPR036890">
    <property type="entry name" value="HATPase_C_sf"/>
</dbReference>
<dbReference type="PROSITE" id="PS50885">
    <property type="entry name" value="HAMP"/>
    <property type="match status" value="1"/>
</dbReference>
<keyword evidence="9" id="KW-0902">Two-component regulatory system</keyword>
<dbReference type="PRINTS" id="PR00344">
    <property type="entry name" value="BCTRLSENSOR"/>
</dbReference>
<dbReference type="GO" id="GO:0004673">
    <property type="term" value="F:protein histidine kinase activity"/>
    <property type="evidence" value="ECO:0007669"/>
    <property type="project" value="UniProtKB-EC"/>
</dbReference>
<evidence type="ECO:0000256" key="11">
    <source>
        <dbReference type="SAM" id="Phobius"/>
    </source>
</evidence>